<name>A0A6J5RX31_9CAUD</name>
<proteinExistence type="predicted"/>
<organism evidence="2">
    <name type="scientific">uncultured Caudovirales phage</name>
    <dbReference type="NCBI Taxonomy" id="2100421"/>
    <lineage>
        <taxon>Viruses</taxon>
        <taxon>Duplodnaviria</taxon>
        <taxon>Heunggongvirae</taxon>
        <taxon>Uroviricota</taxon>
        <taxon>Caudoviricetes</taxon>
        <taxon>Peduoviridae</taxon>
        <taxon>Maltschvirus</taxon>
        <taxon>Maltschvirus maltsch</taxon>
    </lineage>
</organism>
<gene>
    <name evidence="1" type="ORF">UFOVP1154_52</name>
    <name evidence="2" type="ORF">UFOVP1341_41</name>
    <name evidence="3" type="ORF">UFOVP1601_42</name>
</gene>
<dbReference type="EMBL" id="LR797292">
    <property type="protein sequence ID" value="CAB4200477.1"/>
    <property type="molecule type" value="Genomic_DNA"/>
</dbReference>
<sequence>MLTLSPVAKQQFFDNAGAVLAGGLLYTYAAGTSTAQATYTDSAGTVANANPIQLDAFGRVPSGFFLLASAYKFVLTTSAAVTLWSQDDIQPVPASSVDTVVDGTAGEALTAGQCCYVSDGSGGLVAGRWYLADSDFTYASTLPQVGFAVTAVAAAAAGKFIIIGRVTGLSALVAGSSYYVSATPGAITTTAPANSRKVGVADSLTTLVMTANPPVATINYLTATNILANQSFG</sequence>
<accession>A0A6J5RX31</accession>
<evidence type="ECO:0000313" key="2">
    <source>
        <dbReference type="EMBL" id="CAB4200477.1"/>
    </source>
</evidence>
<reference evidence="2" key="1">
    <citation type="submission" date="2020-05" db="EMBL/GenBank/DDBJ databases">
        <authorList>
            <person name="Chiriac C."/>
            <person name="Salcher M."/>
            <person name="Ghai R."/>
            <person name="Kavagutti S V."/>
        </authorList>
    </citation>
    <scope>NUCLEOTIDE SEQUENCE</scope>
</reference>
<dbReference type="EMBL" id="LR797107">
    <property type="protein sequence ID" value="CAB4187573.1"/>
    <property type="molecule type" value="Genomic_DNA"/>
</dbReference>
<protein>
    <submittedName>
        <fullName evidence="2">Uncharacterized protein</fullName>
    </submittedName>
</protein>
<dbReference type="EMBL" id="LR797469">
    <property type="protein sequence ID" value="CAB4218827.1"/>
    <property type="molecule type" value="Genomic_DNA"/>
</dbReference>
<evidence type="ECO:0000313" key="1">
    <source>
        <dbReference type="EMBL" id="CAB4187573.1"/>
    </source>
</evidence>
<evidence type="ECO:0000313" key="3">
    <source>
        <dbReference type="EMBL" id="CAB4218827.1"/>
    </source>
</evidence>